<reference evidence="2" key="1">
    <citation type="journal article" date="2022" name="Int. J. Syst. Evol. Microbiol.">
        <title>Pseudomonas aegrilactucae sp. nov. and Pseudomonas morbosilactucae sp. nov., pathogens causing bacterial rot of lettuce in Japan.</title>
        <authorList>
            <person name="Sawada H."/>
            <person name="Fujikawa T."/>
            <person name="Satou M."/>
        </authorList>
    </citation>
    <scope>NUCLEOTIDE SEQUENCE</scope>
    <source>
        <strain evidence="2">0166_1</strain>
    </source>
</reference>
<evidence type="ECO:0000313" key="3">
    <source>
        <dbReference type="Proteomes" id="UP001162834"/>
    </source>
</evidence>
<dbReference type="EMBL" id="CP087164">
    <property type="protein sequence ID" value="UGS34010.1"/>
    <property type="molecule type" value="Genomic_DNA"/>
</dbReference>
<keyword evidence="3" id="KW-1185">Reference proteome</keyword>
<dbReference type="AlphaFoldDB" id="A0A9E6XSS1"/>
<feature type="region of interest" description="Disordered" evidence="1">
    <location>
        <begin position="1"/>
        <end position="74"/>
    </location>
</feature>
<evidence type="ECO:0000313" key="2">
    <source>
        <dbReference type="EMBL" id="UGS34010.1"/>
    </source>
</evidence>
<feature type="compositionally biased region" description="Basic and acidic residues" evidence="1">
    <location>
        <begin position="1"/>
        <end position="45"/>
    </location>
</feature>
<name>A0A9E6XSS1_9ACTN</name>
<evidence type="ECO:0000256" key="1">
    <source>
        <dbReference type="SAM" id="MobiDB-lite"/>
    </source>
</evidence>
<dbReference type="RefSeq" id="WP_259313699.1">
    <property type="nucleotide sequence ID" value="NZ_CP087164.1"/>
</dbReference>
<sequence length="74" mass="8506">MENPERDVERAQEAMDDSIRRLEHERDRLEQDIDESRKELHHMEEATGGEVAGDWRDTDDASGGEDPEGAAKRE</sequence>
<dbReference type="KEGG" id="sbae:DSM104329_00377"/>
<gene>
    <name evidence="2" type="ORF">DSM104329_00377</name>
</gene>
<protein>
    <submittedName>
        <fullName evidence="2">Uncharacterized protein</fullName>
    </submittedName>
</protein>
<dbReference type="Proteomes" id="UP001162834">
    <property type="component" value="Chromosome"/>
</dbReference>
<accession>A0A9E6XSS1</accession>
<organism evidence="2 3">
    <name type="scientific">Capillimicrobium parvum</name>
    <dbReference type="NCBI Taxonomy" id="2884022"/>
    <lineage>
        <taxon>Bacteria</taxon>
        <taxon>Bacillati</taxon>
        <taxon>Actinomycetota</taxon>
        <taxon>Thermoleophilia</taxon>
        <taxon>Solirubrobacterales</taxon>
        <taxon>Capillimicrobiaceae</taxon>
        <taxon>Capillimicrobium</taxon>
    </lineage>
</organism>
<proteinExistence type="predicted"/>